<dbReference type="Proteomes" id="UP000299102">
    <property type="component" value="Unassembled WGS sequence"/>
</dbReference>
<sequence length="483" mass="54234">MVFYFLLGVRRKPDVDPETDQALQILHRQLRARAEEVLCKQDKVILSHTLASSWLEDPEPLLDRTISDAPDTLRLMKILEPKLHDLVKDQTPETLCDVMQDVVIESSRLLAEDVVSRSFKDIVRIALISEMQKRNEESLICIDEETHESFFYCAQRYVGIPYLIKGSETMDYENPCQGVAKYVRKKLEHAMRCRTMPKKLTISLKAERIDCYIALLEKMEGTAGDFVLIEGTITRTYSEAAAYLRTVTTLKDEINKPNPGLQSAIASKLEKLMSGVSPTKCSGPVLNGSVVKMINMYFLFIEVIAEQSKILTSYAVLEGEKQLVINLIVEKMLAAGDNVLLRHGTIRKTFKEAAEILKEKEPKTLEPTDADSVVMRKIQIRLKKLLTDCLGDMYTEFTDTKANVCDCEPKPVQCAPPAAEQLRKKQSCMCKRQMSTQVIADDPPCPSCKGCTESHTPRPTCSEASCLRSQTSTGSKASHGKTL</sequence>
<reference evidence="1 2" key="1">
    <citation type="journal article" date="2019" name="Commun. Biol.">
        <title>The bagworm genome reveals a unique fibroin gene that provides high tensile strength.</title>
        <authorList>
            <person name="Kono N."/>
            <person name="Nakamura H."/>
            <person name="Ohtoshi R."/>
            <person name="Tomita M."/>
            <person name="Numata K."/>
            <person name="Arakawa K."/>
        </authorList>
    </citation>
    <scope>NUCLEOTIDE SEQUENCE [LARGE SCALE GENOMIC DNA]</scope>
</reference>
<dbReference type="AlphaFoldDB" id="A0A4C1YN19"/>
<protein>
    <submittedName>
        <fullName evidence="1">Uncharacterized protein</fullName>
    </submittedName>
</protein>
<keyword evidence="2" id="KW-1185">Reference proteome</keyword>
<organism evidence="1 2">
    <name type="scientific">Eumeta variegata</name>
    <name type="common">Bagworm moth</name>
    <name type="synonym">Eumeta japonica</name>
    <dbReference type="NCBI Taxonomy" id="151549"/>
    <lineage>
        <taxon>Eukaryota</taxon>
        <taxon>Metazoa</taxon>
        <taxon>Ecdysozoa</taxon>
        <taxon>Arthropoda</taxon>
        <taxon>Hexapoda</taxon>
        <taxon>Insecta</taxon>
        <taxon>Pterygota</taxon>
        <taxon>Neoptera</taxon>
        <taxon>Endopterygota</taxon>
        <taxon>Lepidoptera</taxon>
        <taxon>Glossata</taxon>
        <taxon>Ditrysia</taxon>
        <taxon>Tineoidea</taxon>
        <taxon>Psychidae</taxon>
        <taxon>Oiketicinae</taxon>
        <taxon>Eumeta</taxon>
    </lineage>
</organism>
<accession>A0A4C1YN19</accession>
<gene>
    <name evidence="1" type="ORF">EVAR_59957_1</name>
</gene>
<dbReference type="EMBL" id="BGZK01001349">
    <property type="protein sequence ID" value="GBP77851.1"/>
    <property type="molecule type" value="Genomic_DNA"/>
</dbReference>
<comment type="caution">
    <text evidence="1">The sequence shown here is derived from an EMBL/GenBank/DDBJ whole genome shotgun (WGS) entry which is preliminary data.</text>
</comment>
<proteinExistence type="predicted"/>
<dbReference type="OrthoDB" id="6777429at2759"/>
<name>A0A4C1YN19_EUMVA</name>
<evidence type="ECO:0000313" key="1">
    <source>
        <dbReference type="EMBL" id="GBP77851.1"/>
    </source>
</evidence>
<evidence type="ECO:0000313" key="2">
    <source>
        <dbReference type="Proteomes" id="UP000299102"/>
    </source>
</evidence>